<feature type="coiled-coil region" evidence="1">
    <location>
        <begin position="73"/>
        <end position="103"/>
    </location>
</feature>
<dbReference type="InterPro" id="IPR026433">
    <property type="entry name" value="MarR_EPS"/>
</dbReference>
<dbReference type="Proteomes" id="UP000634011">
    <property type="component" value="Unassembled WGS sequence"/>
</dbReference>
<dbReference type="InterPro" id="IPR036390">
    <property type="entry name" value="WH_DNA-bd_sf"/>
</dbReference>
<name>A0A923HJF8_9BURK</name>
<evidence type="ECO:0000313" key="3">
    <source>
        <dbReference type="Proteomes" id="UP000634011"/>
    </source>
</evidence>
<dbReference type="Gene3D" id="1.10.10.10">
    <property type="entry name" value="Winged helix-like DNA-binding domain superfamily/Winged helix DNA-binding domain"/>
    <property type="match status" value="1"/>
</dbReference>
<comment type="caution">
    <text evidence="2">The sequence shown here is derived from an EMBL/GenBank/DDBJ whole genome shotgun (WGS) entry which is preliminary data.</text>
</comment>
<organism evidence="2 3">
    <name type="scientific">Undibacterium jejuense</name>
    <dbReference type="NCBI Taxonomy" id="1344949"/>
    <lineage>
        <taxon>Bacteria</taxon>
        <taxon>Pseudomonadati</taxon>
        <taxon>Pseudomonadota</taxon>
        <taxon>Betaproteobacteria</taxon>
        <taxon>Burkholderiales</taxon>
        <taxon>Oxalobacteraceae</taxon>
        <taxon>Undibacterium</taxon>
    </lineage>
</organism>
<dbReference type="InterPro" id="IPR036388">
    <property type="entry name" value="WH-like_DNA-bd_sf"/>
</dbReference>
<dbReference type="Pfam" id="PF13412">
    <property type="entry name" value="HTH_24"/>
    <property type="match status" value="1"/>
</dbReference>
<dbReference type="AlphaFoldDB" id="A0A923HJF8"/>
<keyword evidence="3" id="KW-1185">Reference proteome</keyword>
<keyword evidence="1" id="KW-0175">Coiled coil</keyword>
<evidence type="ECO:0000256" key="1">
    <source>
        <dbReference type="SAM" id="Coils"/>
    </source>
</evidence>
<protein>
    <submittedName>
        <fullName evidence="2">MarR family EPS-associated transcriptional regulator</fullName>
    </submittedName>
</protein>
<accession>A0A923HJF8</accession>
<proteinExistence type="predicted"/>
<sequence length="107" mass="12236">MDDEDAYLEVMRLLEANPQMSQREIAAALGVSLGKANYCLKALLDKGWLKMQNFQGSKNKLAYAYLLTPKGIIEKSEITARFLQKKMHEYEHLRSLIESLQSEVNSK</sequence>
<reference evidence="2" key="1">
    <citation type="submission" date="2020-08" db="EMBL/GenBank/DDBJ databases">
        <title>Novel species isolated from subtropical streams in China.</title>
        <authorList>
            <person name="Lu H."/>
        </authorList>
    </citation>
    <scope>NUCLEOTIDE SEQUENCE</scope>
    <source>
        <strain evidence="2">KACC 12607</strain>
    </source>
</reference>
<dbReference type="NCBIfam" id="TIGR04176">
    <property type="entry name" value="MarR_EPS"/>
    <property type="match status" value="1"/>
</dbReference>
<dbReference type="EMBL" id="JACOFV010000024">
    <property type="protein sequence ID" value="MBC3864175.1"/>
    <property type="molecule type" value="Genomic_DNA"/>
</dbReference>
<evidence type="ECO:0000313" key="2">
    <source>
        <dbReference type="EMBL" id="MBC3864175.1"/>
    </source>
</evidence>
<gene>
    <name evidence="2" type="ORF">H8K32_18895</name>
</gene>
<dbReference type="SUPFAM" id="SSF46785">
    <property type="entry name" value="Winged helix' DNA-binding domain"/>
    <property type="match status" value="1"/>
</dbReference>